<proteinExistence type="predicted"/>
<evidence type="ECO:0000313" key="2">
    <source>
        <dbReference type="Proteomes" id="UP000499080"/>
    </source>
</evidence>
<dbReference type="AlphaFoldDB" id="A0A4Y2LWM7"/>
<sequence>MSHPATRIIGGSHLDVPSSGEYHRWLALRCPVKRRVSLVAHTLMSHQAARITRGLHLNVPSGGATSHPTCNSFTVRSHFSDCHSDEISVD</sequence>
<keyword evidence="2" id="KW-1185">Reference proteome</keyword>
<organism evidence="1 2">
    <name type="scientific">Araneus ventricosus</name>
    <name type="common">Orbweaver spider</name>
    <name type="synonym">Epeira ventricosa</name>
    <dbReference type="NCBI Taxonomy" id="182803"/>
    <lineage>
        <taxon>Eukaryota</taxon>
        <taxon>Metazoa</taxon>
        <taxon>Ecdysozoa</taxon>
        <taxon>Arthropoda</taxon>
        <taxon>Chelicerata</taxon>
        <taxon>Arachnida</taxon>
        <taxon>Araneae</taxon>
        <taxon>Araneomorphae</taxon>
        <taxon>Entelegynae</taxon>
        <taxon>Araneoidea</taxon>
        <taxon>Araneidae</taxon>
        <taxon>Araneus</taxon>
    </lineage>
</organism>
<gene>
    <name evidence="1" type="ORF">AVEN_135216_1</name>
</gene>
<comment type="caution">
    <text evidence="1">The sequence shown here is derived from an EMBL/GenBank/DDBJ whole genome shotgun (WGS) entry which is preliminary data.</text>
</comment>
<evidence type="ECO:0000313" key="1">
    <source>
        <dbReference type="EMBL" id="GBN19225.1"/>
    </source>
</evidence>
<protein>
    <submittedName>
        <fullName evidence="1">Uncharacterized protein</fullName>
    </submittedName>
</protein>
<reference evidence="1 2" key="1">
    <citation type="journal article" date="2019" name="Sci. Rep.">
        <title>Orb-weaving spider Araneus ventricosus genome elucidates the spidroin gene catalogue.</title>
        <authorList>
            <person name="Kono N."/>
            <person name="Nakamura H."/>
            <person name="Ohtoshi R."/>
            <person name="Moran D.A.P."/>
            <person name="Shinohara A."/>
            <person name="Yoshida Y."/>
            <person name="Fujiwara M."/>
            <person name="Mori M."/>
            <person name="Tomita M."/>
            <person name="Arakawa K."/>
        </authorList>
    </citation>
    <scope>NUCLEOTIDE SEQUENCE [LARGE SCALE GENOMIC DNA]</scope>
</reference>
<name>A0A4Y2LWM7_ARAVE</name>
<dbReference type="EMBL" id="BGPR01006468">
    <property type="protein sequence ID" value="GBN19225.1"/>
    <property type="molecule type" value="Genomic_DNA"/>
</dbReference>
<accession>A0A4Y2LWM7</accession>
<dbReference type="Proteomes" id="UP000499080">
    <property type="component" value="Unassembled WGS sequence"/>
</dbReference>